<dbReference type="Gene3D" id="1.10.357.10">
    <property type="entry name" value="Tetracycline Repressor, domain 2"/>
    <property type="match status" value="1"/>
</dbReference>
<feature type="DNA-binding region" description="H-T-H motif" evidence="2">
    <location>
        <begin position="44"/>
        <end position="63"/>
    </location>
</feature>
<sequence>MPSPPIVPLAGPGSSERRDAVRNRELLLAAAERLIAERGVDAVSMDEVASAAGVGKGTVFRRFGSRAGLLQALLDRSETEVQRTFMFGPPPLGPGGPPRDRLVAYGHARLRLVARHGDVLVGAEQATRDPFAVPAWRVSATLVRSLLAEAGFDGDLDVWTGILMSAMSPLWTTHQLRDVGVSFDRLADGWTDLVHRALRLP</sequence>
<dbReference type="InterPro" id="IPR050109">
    <property type="entry name" value="HTH-type_TetR-like_transc_reg"/>
</dbReference>
<evidence type="ECO:0000259" key="3">
    <source>
        <dbReference type="PROSITE" id="PS50977"/>
    </source>
</evidence>
<dbReference type="PRINTS" id="PR00455">
    <property type="entry name" value="HTHTETR"/>
</dbReference>
<proteinExistence type="predicted"/>
<evidence type="ECO:0000313" key="5">
    <source>
        <dbReference type="Proteomes" id="UP001500635"/>
    </source>
</evidence>
<dbReference type="InterPro" id="IPR001647">
    <property type="entry name" value="HTH_TetR"/>
</dbReference>
<keyword evidence="1 2" id="KW-0238">DNA-binding</keyword>
<feature type="domain" description="HTH tetR-type" evidence="3">
    <location>
        <begin position="21"/>
        <end position="81"/>
    </location>
</feature>
<dbReference type="Pfam" id="PF00440">
    <property type="entry name" value="TetR_N"/>
    <property type="match status" value="1"/>
</dbReference>
<comment type="caution">
    <text evidence="4">The sequence shown here is derived from an EMBL/GenBank/DDBJ whole genome shotgun (WGS) entry which is preliminary data.</text>
</comment>
<dbReference type="InterPro" id="IPR009057">
    <property type="entry name" value="Homeodomain-like_sf"/>
</dbReference>
<keyword evidence="5" id="KW-1185">Reference proteome</keyword>
<dbReference type="SUPFAM" id="SSF46689">
    <property type="entry name" value="Homeodomain-like"/>
    <property type="match status" value="1"/>
</dbReference>
<dbReference type="PANTHER" id="PTHR30055">
    <property type="entry name" value="HTH-TYPE TRANSCRIPTIONAL REGULATOR RUTR"/>
    <property type="match status" value="1"/>
</dbReference>
<reference evidence="5" key="1">
    <citation type="journal article" date="2019" name="Int. J. Syst. Evol. Microbiol.">
        <title>The Global Catalogue of Microorganisms (GCM) 10K type strain sequencing project: providing services to taxonomists for standard genome sequencing and annotation.</title>
        <authorList>
            <consortium name="The Broad Institute Genomics Platform"/>
            <consortium name="The Broad Institute Genome Sequencing Center for Infectious Disease"/>
            <person name="Wu L."/>
            <person name="Ma J."/>
        </authorList>
    </citation>
    <scope>NUCLEOTIDE SEQUENCE [LARGE SCALE GENOMIC DNA]</scope>
    <source>
        <strain evidence="5">JCM 17688</strain>
    </source>
</reference>
<dbReference type="SUPFAM" id="SSF51679">
    <property type="entry name" value="Bacterial luciferase-like"/>
    <property type="match status" value="1"/>
</dbReference>
<dbReference type="RefSeq" id="WP_344990643.1">
    <property type="nucleotide sequence ID" value="NZ_BAABFR010000006.1"/>
</dbReference>
<dbReference type="Proteomes" id="UP001500635">
    <property type="component" value="Unassembled WGS sequence"/>
</dbReference>
<accession>A0ABP8J4V1</accession>
<gene>
    <name evidence="4" type="ORF">GCM10023147_06080</name>
</gene>
<evidence type="ECO:0000256" key="2">
    <source>
        <dbReference type="PROSITE-ProRule" id="PRU00335"/>
    </source>
</evidence>
<dbReference type="EMBL" id="BAABFR010000006">
    <property type="protein sequence ID" value="GAA4384944.1"/>
    <property type="molecule type" value="Genomic_DNA"/>
</dbReference>
<dbReference type="PROSITE" id="PS50977">
    <property type="entry name" value="HTH_TETR_2"/>
    <property type="match status" value="1"/>
</dbReference>
<organism evidence="4 5">
    <name type="scientific">Tsukamurella soli</name>
    <dbReference type="NCBI Taxonomy" id="644556"/>
    <lineage>
        <taxon>Bacteria</taxon>
        <taxon>Bacillati</taxon>
        <taxon>Actinomycetota</taxon>
        <taxon>Actinomycetes</taxon>
        <taxon>Mycobacteriales</taxon>
        <taxon>Tsukamurellaceae</taxon>
        <taxon>Tsukamurella</taxon>
    </lineage>
</organism>
<dbReference type="InterPro" id="IPR036661">
    <property type="entry name" value="Luciferase-like_sf"/>
</dbReference>
<evidence type="ECO:0000313" key="4">
    <source>
        <dbReference type="EMBL" id="GAA4384944.1"/>
    </source>
</evidence>
<name>A0ABP8J4V1_9ACTN</name>
<dbReference type="PANTHER" id="PTHR30055:SF209">
    <property type="entry name" value="POSSIBLE TRANSCRIPTIONAL REGULATORY PROTEIN (PROBABLY TETR-FAMILY)"/>
    <property type="match status" value="1"/>
</dbReference>
<evidence type="ECO:0000256" key="1">
    <source>
        <dbReference type="ARBA" id="ARBA00023125"/>
    </source>
</evidence>
<protein>
    <submittedName>
        <fullName evidence="4">TetR/AcrR family transcriptional regulator</fullName>
    </submittedName>
</protein>